<name>A0ABU5KBW3_9ACTN</name>
<evidence type="ECO:0000313" key="1">
    <source>
        <dbReference type="EMBL" id="MDZ5662363.1"/>
    </source>
</evidence>
<dbReference type="RefSeq" id="WP_322424449.1">
    <property type="nucleotide sequence ID" value="NZ_JAXQPW010000004.1"/>
</dbReference>
<gene>
    <name evidence="1" type="ORF">SFC79_11360</name>
</gene>
<dbReference type="InterPro" id="IPR034154">
    <property type="entry name" value="TOPRIM_DnaG/twinkle"/>
</dbReference>
<dbReference type="Gene3D" id="3.40.1360.10">
    <property type="match status" value="1"/>
</dbReference>
<evidence type="ECO:0000313" key="2">
    <source>
        <dbReference type="Proteomes" id="UP001291999"/>
    </source>
</evidence>
<dbReference type="CDD" id="cd01029">
    <property type="entry name" value="TOPRIM_primases"/>
    <property type="match status" value="1"/>
</dbReference>
<dbReference type="EMBL" id="JAXQPW010000004">
    <property type="protein sequence ID" value="MDZ5662363.1"/>
    <property type="molecule type" value="Genomic_DNA"/>
</dbReference>
<dbReference type="SUPFAM" id="SSF52540">
    <property type="entry name" value="P-loop containing nucleoside triphosphate hydrolases"/>
    <property type="match status" value="1"/>
</dbReference>
<organism evidence="1 2">
    <name type="scientific">Nocardioides renjunii</name>
    <dbReference type="NCBI Taxonomy" id="3095075"/>
    <lineage>
        <taxon>Bacteria</taxon>
        <taxon>Bacillati</taxon>
        <taxon>Actinomycetota</taxon>
        <taxon>Actinomycetes</taxon>
        <taxon>Propionibacteriales</taxon>
        <taxon>Nocardioidaceae</taxon>
        <taxon>Nocardioides</taxon>
    </lineage>
</organism>
<sequence length="523" mass="55380">MTSIEGSVLVHCHRGCSIDDVLHALGLAKADLFDDRKGATYTYINPSGRAGRTVHRTPDKQFWQSGDLSQSVLYRLPQIVEAVAAGTTIFLAEGEKDVHALETINLVATTAAGGVNGWAKVDVTPLAGANVVAIVDRDTAGNDWAAAVQARLAPLDTHLTLVTASIGKDAADHVGAGLGAQDLIPYQLPLEPPTERATERGIAFTHGAAFILDSPASVTPLWGTGSDVLWAEGEALMLCGGQGAGKSSLAQQIVKARLGCVPGNRVLDFPVSVTTRRVLYLACDRPRQIRRSMSRMFTEADREVLAGRLMIWEGPPPYDLAKHPELLAVMCERAGADTVVIDSLKDVAIGLTEDEVAAAYNRSRQMALTAGIEVLELHHQTKRGAGGTAKADTLADVYGSVWLTAGVGSVIYLGGAAGDPIVEFKHLKQPAEPVGPFRLRHDHTRGQTTVGQQIDLVGLAASSLGGVTAKAAAAALYNSHSPSRAEIEKARRRLDGLCTEANPRLRKIEGDQASQVPAAYVPC</sequence>
<keyword evidence="2" id="KW-1185">Reference proteome</keyword>
<reference evidence="1 2" key="1">
    <citation type="submission" date="2023-11" db="EMBL/GenBank/DDBJ databases">
        <title>Novel species in genus Nocardioides.</title>
        <authorList>
            <person name="Zhou H."/>
        </authorList>
    </citation>
    <scope>NUCLEOTIDE SEQUENCE [LARGE SCALE GENOMIC DNA]</scope>
    <source>
        <strain evidence="1 2">S-58</strain>
    </source>
</reference>
<dbReference type="Proteomes" id="UP001291999">
    <property type="component" value="Unassembled WGS sequence"/>
</dbReference>
<proteinExistence type="predicted"/>
<protein>
    <submittedName>
        <fullName evidence="1">AAA family ATPase</fullName>
    </submittedName>
</protein>
<comment type="caution">
    <text evidence="1">The sequence shown here is derived from an EMBL/GenBank/DDBJ whole genome shotgun (WGS) entry which is preliminary data.</text>
</comment>
<dbReference type="Gene3D" id="3.40.50.300">
    <property type="entry name" value="P-loop containing nucleotide triphosphate hydrolases"/>
    <property type="match status" value="1"/>
</dbReference>
<dbReference type="InterPro" id="IPR027417">
    <property type="entry name" value="P-loop_NTPase"/>
</dbReference>
<accession>A0ABU5KBW3</accession>
<dbReference type="Pfam" id="PF13481">
    <property type="entry name" value="AAA_25"/>
    <property type="match status" value="1"/>
</dbReference>